<organism evidence="5 6">
    <name type="scientific">Haemaphysalis longicornis</name>
    <name type="common">Bush tick</name>
    <dbReference type="NCBI Taxonomy" id="44386"/>
    <lineage>
        <taxon>Eukaryota</taxon>
        <taxon>Metazoa</taxon>
        <taxon>Ecdysozoa</taxon>
        <taxon>Arthropoda</taxon>
        <taxon>Chelicerata</taxon>
        <taxon>Arachnida</taxon>
        <taxon>Acari</taxon>
        <taxon>Parasitiformes</taxon>
        <taxon>Ixodida</taxon>
        <taxon>Ixodoidea</taxon>
        <taxon>Ixodidae</taxon>
        <taxon>Haemaphysalinae</taxon>
        <taxon>Haemaphysalis</taxon>
    </lineage>
</organism>
<protein>
    <recommendedName>
        <fullName evidence="4">RRM domain-containing protein</fullName>
    </recommendedName>
</protein>
<comment type="caution">
    <text evidence="5">The sequence shown here is derived from an EMBL/GenBank/DDBJ whole genome shotgun (WGS) entry which is preliminary data.</text>
</comment>
<dbReference type="Proteomes" id="UP000821853">
    <property type="component" value="Chromosome 2"/>
</dbReference>
<dbReference type="OrthoDB" id="410044at2759"/>
<dbReference type="PANTHER" id="PTHR24012">
    <property type="entry name" value="RNA BINDING PROTEIN"/>
    <property type="match status" value="1"/>
</dbReference>
<dbReference type="EMBL" id="JABSTR010000004">
    <property type="protein sequence ID" value="KAH9367620.1"/>
    <property type="molecule type" value="Genomic_DNA"/>
</dbReference>
<evidence type="ECO:0000256" key="2">
    <source>
        <dbReference type="ARBA" id="ARBA00022884"/>
    </source>
</evidence>
<evidence type="ECO:0000259" key="4">
    <source>
        <dbReference type="PROSITE" id="PS50102"/>
    </source>
</evidence>
<dbReference type="AlphaFoldDB" id="A0A9J6FZV5"/>
<evidence type="ECO:0000256" key="3">
    <source>
        <dbReference type="PROSITE-ProRule" id="PRU00176"/>
    </source>
</evidence>
<dbReference type="SUPFAM" id="SSF54928">
    <property type="entry name" value="RNA-binding domain, RBD"/>
    <property type="match status" value="1"/>
</dbReference>
<dbReference type="PROSITE" id="PS50102">
    <property type="entry name" value="RRM"/>
    <property type="match status" value="1"/>
</dbReference>
<reference evidence="5 6" key="1">
    <citation type="journal article" date="2020" name="Cell">
        <title>Large-Scale Comparative Analyses of Tick Genomes Elucidate Their Genetic Diversity and Vector Capacities.</title>
        <authorList>
            <consortium name="Tick Genome and Microbiome Consortium (TIGMIC)"/>
            <person name="Jia N."/>
            <person name="Wang J."/>
            <person name="Shi W."/>
            <person name="Du L."/>
            <person name="Sun Y."/>
            <person name="Zhan W."/>
            <person name="Jiang J.F."/>
            <person name="Wang Q."/>
            <person name="Zhang B."/>
            <person name="Ji P."/>
            <person name="Bell-Sakyi L."/>
            <person name="Cui X.M."/>
            <person name="Yuan T.T."/>
            <person name="Jiang B.G."/>
            <person name="Yang W.F."/>
            <person name="Lam T.T."/>
            <person name="Chang Q.C."/>
            <person name="Ding S.J."/>
            <person name="Wang X.J."/>
            <person name="Zhu J.G."/>
            <person name="Ruan X.D."/>
            <person name="Zhao L."/>
            <person name="Wei J.T."/>
            <person name="Ye R.Z."/>
            <person name="Que T.C."/>
            <person name="Du C.H."/>
            <person name="Zhou Y.H."/>
            <person name="Cheng J.X."/>
            <person name="Dai P.F."/>
            <person name="Guo W.B."/>
            <person name="Han X.H."/>
            <person name="Huang E.J."/>
            <person name="Li L.F."/>
            <person name="Wei W."/>
            <person name="Gao Y.C."/>
            <person name="Liu J.Z."/>
            <person name="Shao H.Z."/>
            <person name="Wang X."/>
            <person name="Wang C.C."/>
            <person name="Yang T.C."/>
            <person name="Huo Q.B."/>
            <person name="Li W."/>
            <person name="Chen H.Y."/>
            <person name="Chen S.E."/>
            <person name="Zhou L.G."/>
            <person name="Ni X.B."/>
            <person name="Tian J.H."/>
            <person name="Sheng Y."/>
            <person name="Liu T."/>
            <person name="Pan Y.S."/>
            <person name="Xia L.Y."/>
            <person name="Li J."/>
            <person name="Zhao F."/>
            <person name="Cao W.C."/>
        </authorList>
    </citation>
    <scope>NUCLEOTIDE SEQUENCE [LARGE SCALE GENOMIC DNA]</scope>
    <source>
        <strain evidence="5">HaeL-2018</strain>
    </source>
</reference>
<dbReference type="Pfam" id="PF00076">
    <property type="entry name" value="RRM_1"/>
    <property type="match status" value="1"/>
</dbReference>
<gene>
    <name evidence="5" type="ORF">HPB48_009991</name>
</gene>
<dbReference type="InterPro" id="IPR000504">
    <property type="entry name" value="RRM_dom"/>
</dbReference>
<dbReference type="InterPro" id="IPR035979">
    <property type="entry name" value="RBD_domain_sf"/>
</dbReference>
<keyword evidence="6" id="KW-1185">Reference proteome</keyword>
<sequence>MPRPSRACATTGSASPKWSRSRRRLLLSPVAEDRKLFVGMLSKQQTEDDVRQLFQSYGTIEECTILRGPDGQSKGTWRPRPRMQPVEGLHAHSSIQLLRLVAGPYVAQVQKAFPKKRITGHEKAIGVVASSSSKLYMEKRSTHAVQYPSVEQYMMHRSFEVTLLHRPGNLHF</sequence>
<evidence type="ECO:0000313" key="6">
    <source>
        <dbReference type="Proteomes" id="UP000821853"/>
    </source>
</evidence>
<evidence type="ECO:0000256" key="1">
    <source>
        <dbReference type="ARBA" id="ARBA00022737"/>
    </source>
</evidence>
<name>A0A9J6FZV5_HAELO</name>
<evidence type="ECO:0000313" key="5">
    <source>
        <dbReference type="EMBL" id="KAH9367620.1"/>
    </source>
</evidence>
<accession>A0A9J6FZV5</accession>
<proteinExistence type="predicted"/>
<feature type="domain" description="RRM" evidence="4">
    <location>
        <begin position="34"/>
        <end position="75"/>
    </location>
</feature>
<keyword evidence="1" id="KW-0677">Repeat</keyword>
<dbReference type="VEuPathDB" id="VectorBase:HLOH_056590"/>
<dbReference type="InterPro" id="IPR012677">
    <property type="entry name" value="Nucleotide-bd_a/b_plait_sf"/>
</dbReference>
<dbReference type="GO" id="GO:0003723">
    <property type="term" value="F:RNA binding"/>
    <property type="evidence" value="ECO:0007669"/>
    <property type="project" value="UniProtKB-UniRule"/>
</dbReference>
<keyword evidence="2 3" id="KW-0694">RNA-binding</keyword>
<dbReference type="Gene3D" id="3.30.70.330">
    <property type="match status" value="1"/>
</dbReference>